<dbReference type="RefSeq" id="WP_344442200.1">
    <property type="nucleotide sequence ID" value="NZ_BAAALF010000046.1"/>
</dbReference>
<comment type="caution">
    <text evidence="3">The sequence shown here is derived from an EMBL/GenBank/DDBJ whole genome shotgun (WGS) entry which is preliminary data.</text>
</comment>
<dbReference type="Proteomes" id="UP001500037">
    <property type="component" value="Unassembled WGS sequence"/>
</dbReference>
<evidence type="ECO:0000313" key="4">
    <source>
        <dbReference type="Proteomes" id="UP001500037"/>
    </source>
</evidence>
<name>A0ABN1W772_9ACTN</name>
<reference evidence="3 4" key="1">
    <citation type="journal article" date="2019" name="Int. J. Syst. Evol. Microbiol.">
        <title>The Global Catalogue of Microorganisms (GCM) 10K type strain sequencing project: providing services to taxonomists for standard genome sequencing and annotation.</title>
        <authorList>
            <consortium name="The Broad Institute Genomics Platform"/>
            <consortium name="The Broad Institute Genome Sequencing Center for Infectious Disease"/>
            <person name="Wu L."/>
            <person name="Ma J."/>
        </authorList>
    </citation>
    <scope>NUCLEOTIDE SEQUENCE [LARGE SCALE GENOMIC DNA]</scope>
    <source>
        <strain evidence="3 4">JCM 13004</strain>
    </source>
</reference>
<feature type="compositionally biased region" description="Low complexity" evidence="1">
    <location>
        <begin position="45"/>
        <end position="72"/>
    </location>
</feature>
<evidence type="ECO:0000256" key="2">
    <source>
        <dbReference type="SAM" id="Phobius"/>
    </source>
</evidence>
<evidence type="ECO:0000313" key="3">
    <source>
        <dbReference type="EMBL" id="GAA1238744.1"/>
    </source>
</evidence>
<evidence type="ECO:0000256" key="1">
    <source>
        <dbReference type="SAM" id="MobiDB-lite"/>
    </source>
</evidence>
<proteinExistence type="predicted"/>
<organism evidence="3 4">
    <name type="scientific">Kitasatospora nipponensis</name>
    <dbReference type="NCBI Taxonomy" id="258049"/>
    <lineage>
        <taxon>Bacteria</taxon>
        <taxon>Bacillati</taxon>
        <taxon>Actinomycetota</taxon>
        <taxon>Actinomycetes</taxon>
        <taxon>Kitasatosporales</taxon>
        <taxon>Streptomycetaceae</taxon>
        <taxon>Kitasatospora</taxon>
    </lineage>
</organism>
<feature type="transmembrane region" description="Helical" evidence="2">
    <location>
        <begin position="12"/>
        <end position="32"/>
    </location>
</feature>
<protein>
    <submittedName>
        <fullName evidence="3">Uncharacterized protein</fullName>
    </submittedName>
</protein>
<gene>
    <name evidence="3" type="ORF">GCM10009665_31320</name>
</gene>
<keyword evidence="2" id="KW-1133">Transmembrane helix</keyword>
<sequence>MSRRGRGGAPALSQLAGWLFADLLLMLVVVVLGGQSSARNPVADASASPSAPATAPTSAAPSTAAPTASSPPGLDPHSVSVSAPVDPDALINGSAAARADLGAKVRELIRPYLPRQAALVIVWGSAGGCRGCPPDLGRSKQLADAVAPLVHDFAPDFFPPYDPKIIRGYYDGEGGSDTVRFELFFIRA</sequence>
<feature type="region of interest" description="Disordered" evidence="1">
    <location>
        <begin position="40"/>
        <end position="81"/>
    </location>
</feature>
<dbReference type="EMBL" id="BAAALF010000046">
    <property type="protein sequence ID" value="GAA1238744.1"/>
    <property type="molecule type" value="Genomic_DNA"/>
</dbReference>
<keyword evidence="4" id="KW-1185">Reference proteome</keyword>
<keyword evidence="2" id="KW-0472">Membrane</keyword>
<accession>A0ABN1W772</accession>
<keyword evidence="2" id="KW-0812">Transmembrane</keyword>